<dbReference type="OMA" id="SITYVPY"/>
<evidence type="ECO:0000256" key="5">
    <source>
        <dbReference type="ARBA" id="ARBA00022989"/>
    </source>
</evidence>
<organism evidence="11 12">
    <name type="scientific">Lucilia cuprina</name>
    <name type="common">Green bottle fly</name>
    <name type="synonym">Australian sheep blowfly</name>
    <dbReference type="NCBI Taxonomy" id="7375"/>
    <lineage>
        <taxon>Eukaryota</taxon>
        <taxon>Metazoa</taxon>
        <taxon>Ecdysozoa</taxon>
        <taxon>Arthropoda</taxon>
        <taxon>Hexapoda</taxon>
        <taxon>Insecta</taxon>
        <taxon>Pterygota</taxon>
        <taxon>Neoptera</taxon>
        <taxon>Endopterygota</taxon>
        <taxon>Diptera</taxon>
        <taxon>Brachycera</taxon>
        <taxon>Muscomorpha</taxon>
        <taxon>Oestroidea</taxon>
        <taxon>Calliphoridae</taxon>
        <taxon>Luciliinae</taxon>
        <taxon>Lucilia</taxon>
    </lineage>
</organism>
<evidence type="ECO:0000256" key="2">
    <source>
        <dbReference type="ARBA" id="ARBA00008685"/>
    </source>
</evidence>
<dbReference type="OrthoDB" id="8182981at2759"/>
<dbReference type="Gene3D" id="3.40.190.10">
    <property type="entry name" value="Periplasmic binding protein-like II"/>
    <property type="match status" value="1"/>
</dbReference>
<dbReference type="PANTHER" id="PTHR42643:SF40">
    <property type="entry name" value="IONOTROPIC RECEPTOR 41A-RELATED"/>
    <property type="match status" value="1"/>
</dbReference>
<evidence type="ECO:0000313" key="12">
    <source>
        <dbReference type="Proteomes" id="UP000037069"/>
    </source>
</evidence>
<dbReference type="GO" id="GO:0005886">
    <property type="term" value="C:plasma membrane"/>
    <property type="evidence" value="ECO:0007669"/>
    <property type="project" value="UniProtKB-SubCell"/>
</dbReference>
<comment type="caution">
    <text evidence="11">The sequence shown here is derived from an EMBL/GenBank/DDBJ whole genome shotgun (WGS) entry which is preliminary data.</text>
</comment>
<evidence type="ECO:0000259" key="10">
    <source>
        <dbReference type="Pfam" id="PF00060"/>
    </source>
</evidence>
<dbReference type="PANTHER" id="PTHR42643">
    <property type="entry name" value="IONOTROPIC RECEPTOR 20A-RELATED"/>
    <property type="match status" value="1"/>
</dbReference>
<proteinExistence type="inferred from homology"/>
<keyword evidence="12" id="KW-1185">Reference proteome</keyword>
<feature type="transmembrane region" description="Helical" evidence="9">
    <location>
        <begin position="699"/>
        <end position="718"/>
    </location>
</feature>
<accession>A0A0L0CJM8</accession>
<dbReference type="InterPro" id="IPR001320">
    <property type="entry name" value="Iontro_rcpt_C"/>
</dbReference>
<dbReference type="STRING" id="7375.A0A0L0CJM8"/>
<keyword evidence="7" id="KW-0675">Receptor</keyword>
<protein>
    <recommendedName>
        <fullName evidence="10">Ionotropic glutamate receptor C-terminal domain-containing protein</fullName>
    </recommendedName>
</protein>
<dbReference type="GO" id="GO:0015276">
    <property type="term" value="F:ligand-gated monoatomic ion channel activity"/>
    <property type="evidence" value="ECO:0007669"/>
    <property type="project" value="InterPro"/>
</dbReference>
<feature type="transmembrane region" description="Helical" evidence="9">
    <location>
        <begin position="428"/>
        <end position="448"/>
    </location>
</feature>
<evidence type="ECO:0000256" key="3">
    <source>
        <dbReference type="ARBA" id="ARBA00022475"/>
    </source>
</evidence>
<dbReference type="Gene3D" id="1.10.287.70">
    <property type="match status" value="1"/>
</dbReference>
<evidence type="ECO:0000256" key="6">
    <source>
        <dbReference type="ARBA" id="ARBA00023136"/>
    </source>
</evidence>
<evidence type="ECO:0000256" key="9">
    <source>
        <dbReference type="SAM" id="Phobius"/>
    </source>
</evidence>
<dbReference type="AlphaFoldDB" id="A0A0L0CJM8"/>
<evidence type="ECO:0000313" key="11">
    <source>
        <dbReference type="EMBL" id="KNC32450.1"/>
    </source>
</evidence>
<evidence type="ECO:0000256" key="4">
    <source>
        <dbReference type="ARBA" id="ARBA00022692"/>
    </source>
</evidence>
<evidence type="ECO:0000256" key="1">
    <source>
        <dbReference type="ARBA" id="ARBA00004651"/>
    </source>
</evidence>
<keyword evidence="4 9" id="KW-0812">Transmembrane</keyword>
<keyword evidence="3" id="KW-1003">Cell membrane</keyword>
<sequence length="737" mass="85428">MHGTGSLIQYLVTTYYVHLTSILIVYDSSNIIFNELQQQYLDDVQQVFENQSRHGNTIGLQWINIANFNETDEDLNEQILGAVDLVAVEGFITILANTSRFLHARYYATRYTTLRLKDKIYLFLCESEENPKDFLANEVLQFYPHHLMVIPETIYPEFNNKKNNGQIERETQKPDIKQTILTEEITATNYNLNITNFSMETVVDVTTTATSTTRITDSLSSFFNTNIDVTNNNNYNNYKYRGINFELWTQQYGGAEGNLNAIYLDTYISGNGTFAKNVQLYPNKLWNLQQRTMRIGSLTYVPYVKTYYVSPDQGNVDSIKSKGPKKTVQFIGVEAELMKSFCQIRNCHLRVKPYAADNWGIIYDNGSAEGMLGDLYKQNTEMAIGCIYNWYNDVTETSRFIARSAVTILGPGPAQFPRWRTNIMPFSYGLWLFLVFTMIMCSIMFHFIKYTSYRFKHIYSARQNKYRSIKNYEKTLLDIFAVFIQQPSADTVLHRVASRIFLAFLLCATITLENTYSGQLKSILTMPLFNEPVDTMHKWSLTGWKWAAPSIIWVHTVENSDLAMEQRLAKQFEVRDYEFLYNATFWDNYGFGVERIYSGSFSFGDYITGAALENKIVPKDDLYFDWTRAVAVRGWPLMPLLDRHISFCLETGIYIHWERHFSYKFLDHQVQDILKKLASGSKPKSPPQMLSIEHISGPLFILLFGYLLAFLVLMGELFGHRLKMKFLPGGRYLIKFK</sequence>
<reference evidence="11 12" key="1">
    <citation type="journal article" date="2015" name="Nat. Commun.">
        <title>Lucilia cuprina genome unlocks parasitic fly biology to underpin future interventions.</title>
        <authorList>
            <person name="Anstead C.A."/>
            <person name="Korhonen P.K."/>
            <person name="Young N.D."/>
            <person name="Hall R.S."/>
            <person name="Jex A.R."/>
            <person name="Murali S.C."/>
            <person name="Hughes D.S."/>
            <person name="Lee S.F."/>
            <person name="Perry T."/>
            <person name="Stroehlein A.J."/>
            <person name="Ansell B.R."/>
            <person name="Breugelmans B."/>
            <person name="Hofmann A."/>
            <person name="Qu J."/>
            <person name="Dugan S."/>
            <person name="Lee S.L."/>
            <person name="Chao H."/>
            <person name="Dinh H."/>
            <person name="Han Y."/>
            <person name="Doddapaneni H.V."/>
            <person name="Worley K.C."/>
            <person name="Muzny D.M."/>
            <person name="Ioannidis P."/>
            <person name="Waterhouse R.M."/>
            <person name="Zdobnov E.M."/>
            <person name="James P.J."/>
            <person name="Bagnall N.H."/>
            <person name="Kotze A.C."/>
            <person name="Gibbs R.A."/>
            <person name="Richards S."/>
            <person name="Batterham P."/>
            <person name="Gasser R.B."/>
        </authorList>
    </citation>
    <scope>NUCLEOTIDE SEQUENCE [LARGE SCALE GENOMIC DNA]</scope>
    <source>
        <strain evidence="11 12">LS</strain>
        <tissue evidence="11">Full body</tissue>
    </source>
</reference>
<dbReference type="EMBL" id="JRES01000310">
    <property type="protein sequence ID" value="KNC32450.1"/>
    <property type="molecule type" value="Genomic_DNA"/>
</dbReference>
<comment type="similarity">
    <text evidence="2">Belongs to the glutamate-gated ion channel (TC 1.A.10.1) family.</text>
</comment>
<evidence type="ECO:0000256" key="7">
    <source>
        <dbReference type="ARBA" id="ARBA00023170"/>
    </source>
</evidence>
<dbReference type="GO" id="GO:0050907">
    <property type="term" value="P:detection of chemical stimulus involved in sensory perception"/>
    <property type="evidence" value="ECO:0007669"/>
    <property type="project" value="UniProtKB-ARBA"/>
</dbReference>
<comment type="subcellular location">
    <subcellularLocation>
        <location evidence="1">Cell membrane</location>
        <topology evidence="1">Multi-pass membrane protein</topology>
    </subcellularLocation>
</comment>
<dbReference type="Pfam" id="PF00060">
    <property type="entry name" value="Lig_chan"/>
    <property type="match status" value="1"/>
</dbReference>
<gene>
    <name evidence="11" type="ORF">FF38_05025</name>
</gene>
<feature type="domain" description="Ionotropic glutamate receptor C-terminal" evidence="10">
    <location>
        <begin position="429"/>
        <end position="705"/>
    </location>
</feature>
<dbReference type="Proteomes" id="UP000037069">
    <property type="component" value="Unassembled WGS sequence"/>
</dbReference>
<keyword evidence="6 9" id="KW-0472">Membrane</keyword>
<keyword evidence="8" id="KW-0325">Glycoprotein</keyword>
<dbReference type="InterPro" id="IPR052192">
    <property type="entry name" value="Insect_Ionotropic_Sensory_Rcpt"/>
</dbReference>
<keyword evidence="5 9" id="KW-1133">Transmembrane helix</keyword>
<name>A0A0L0CJM8_LUCCU</name>
<evidence type="ECO:0000256" key="8">
    <source>
        <dbReference type="ARBA" id="ARBA00023180"/>
    </source>
</evidence>
<dbReference type="SUPFAM" id="SSF53850">
    <property type="entry name" value="Periplasmic binding protein-like II"/>
    <property type="match status" value="1"/>
</dbReference>